<dbReference type="OrthoDB" id="3226250at2759"/>
<accession>A0A0C9YC91</accession>
<proteinExistence type="predicted"/>
<evidence type="ECO:0000313" key="2">
    <source>
        <dbReference type="EMBL" id="KIK07922.1"/>
    </source>
</evidence>
<dbReference type="EMBL" id="KN838544">
    <property type="protein sequence ID" value="KIK07922.1"/>
    <property type="molecule type" value="Genomic_DNA"/>
</dbReference>
<keyword evidence="3" id="KW-1185">Reference proteome</keyword>
<reference evidence="2 3" key="1">
    <citation type="submission" date="2014-04" db="EMBL/GenBank/DDBJ databases">
        <authorList>
            <consortium name="DOE Joint Genome Institute"/>
            <person name="Kuo A."/>
            <person name="Kohler A."/>
            <person name="Nagy L.G."/>
            <person name="Floudas D."/>
            <person name="Copeland A."/>
            <person name="Barry K.W."/>
            <person name="Cichocki N."/>
            <person name="Veneault-Fourrey C."/>
            <person name="LaButti K."/>
            <person name="Lindquist E.A."/>
            <person name="Lipzen A."/>
            <person name="Lundell T."/>
            <person name="Morin E."/>
            <person name="Murat C."/>
            <person name="Sun H."/>
            <person name="Tunlid A."/>
            <person name="Henrissat B."/>
            <person name="Grigoriev I.V."/>
            <person name="Hibbett D.S."/>
            <person name="Martin F."/>
            <person name="Nordberg H.P."/>
            <person name="Cantor M.N."/>
            <person name="Hua S.X."/>
        </authorList>
    </citation>
    <scope>NUCLEOTIDE SEQUENCE [LARGE SCALE GENOMIC DNA]</scope>
    <source>
        <strain evidence="2 3">LaAM-08-1</strain>
    </source>
</reference>
<gene>
    <name evidence="2" type="ORF">K443DRAFT_672809</name>
</gene>
<dbReference type="Proteomes" id="UP000054477">
    <property type="component" value="Unassembled WGS sequence"/>
</dbReference>
<organism evidence="2 3">
    <name type="scientific">Laccaria amethystina LaAM-08-1</name>
    <dbReference type="NCBI Taxonomy" id="1095629"/>
    <lineage>
        <taxon>Eukaryota</taxon>
        <taxon>Fungi</taxon>
        <taxon>Dikarya</taxon>
        <taxon>Basidiomycota</taxon>
        <taxon>Agaricomycotina</taxon>
        <taxon>Agaricomycetes</taxon>
        <taxon>Agaricomycetidae</taxon>
        <taxon>Agaricales</taxon>
        <taxon>Agaricineae</taxon>
        <taxon>Hydnangiaceae</taxon>
        <taxon>Laccaria</taxon>
    </lineage>
</organism>
<evidence type="ECO:0000256" key="1">
    <source>
        <dbReference type="SAM" id="MobiDB-lite"/>
    </source>
</evidence>
<dbReference type="PROSITE" id="PS00050">
    <property type="entry name" value="RIBOSOMAL_L23"/>
    <property type="match status" value="1"/>
</dbReference>
<protein>
    <submittedName>
        <fullName evidence="2">Unplaced genomic scaffold K443scaffold_9, whole genome shotgun sequence</fullName>
    </submittedName>
</protein>
<evidence type="ECO:0000313" key="3">
    <source>
        <dbReference type="Proteomes" id="UP000054477"/>
    </source>
</evidence>
<dbReference type="AlphaFoldDB" id="A0A0C9YC91"/>
<sequence>MTAPLRLNELLKAPFGPYPVEEIMEENAPKALFRLESTRLFFKGEPIGLDETEFITTPPRGSRLLDPRTNKAETPVDVFGILRLNKTAYLTETGRIRLQAELRQRDGSGSGLTLDRLFGDGKNSGSTIRVYLRFRKTHPAAFLTMVSRPTSLVVTTIDPIRTIEITSLDVRTYEQSRNFLDRYFLWAVICQIDTLDKGRTPLDQRTIDWLVERYTTEIRKHDFFQRLIYNDLGEQTSVKRHLRHVSQADIRGHFAAQAEWLLAHQLSSSSSHEVRGRLSLRHWVAFCRETKVDRQKARSQGKRWGMPHGVKKDYIGKASDEFCLARFGMGDKPATFWETQLHNGLKEKKMQMDFEREAQLPHEEEPYKEELRKGEFSYDGDFSEPSTPGMSDTDTDSDIHSDIFAQPIPHCVFDPPEIPPGRFTWFCCIPGCSYAIDLLNLKEENLDGLPEHMACILKSKSWSSVRDTPVQQSLQHLVNIHYNSHLQEHGIYVDLRGKRRYVDVWPPGNSQVKKAVVKLEEDDTVPELRRSRRPKSGPLVYTR</sequence>
<dbReference type="GO" id="GO:0019843">
    <property type="term" value="F:rRNA binding"/>
    <property type="evidence" value="ECO:0007669"/>
    <property type="project" value="InterPro"/>
</dbReference>
<reference evidence="3" key="2">
    <citation type="submission" date="2015-01" db="EMBL/GenBank/DDBJ databases">
        <title>Evolutionary Origins and Diversification of the Mycorrhizal Mutualists.</title>
        <authorList>
            <consortium name="DOE Joint Genome Institute"/>
            <consortium name="Mycorrhizal Genomics Consortium"/>
            <person name="Kohler A."/>
            <person name="Kuo A."/>
            <person name="Nagy L.G."/>
            <person name="Floudas D."/>
            <person name="Copeland A."/>
            <person name="Barry K.W."/>
            <person name="Cichocki N."/>
            <person name="Veneault-Fourrey C."/>
            <person name="LaButti K."/>
            <person name="Lindquist E.A."/>
            <person name="Lipzen A."/>
            <person name="Lundell T."/>
            <person name="Morin E."/>
            <person name="Murat C."/>
            <person name="Riley R."/>
            <person name="Ohm R."/>
            <person name="Sun H."/>
            <person name="Tunlid A."/>
            <person name="Henrissat B."/>
            <person name="Grigoriev I.V."/>
            <person name="Hibbett D.S."/>
            <person name="Martin F."/>
        </authorList>
    </citation>
    <scope>NUCLEOTIDE SEQUENCE [LARGE SCALE GENOMIC DNA]</scope>
    <source>
        <strain evidence="3">LaAM-08-1</strain>
    </source>
</reference>
<name>A0A0C9YC91_9AGAR</name>
<feature type="region of interest" description="Disordered" evidence="1">
    <location>
        <begin position="523"/>
        <end position="543"/>
    </location>
</feature>
<dbReference type="InterPro" id="IPR001014">
    <property type="entry name" value="Ribosomal_uL23_CS"/>
</dbReference>
<dbReference type="HOGENOM" id="CLU_032664_1_0_1"/>